<dbReference type="Proteomes" id="UP001066276">
    <property type="component" value="Chromosome 11"/>
</dbReference>
<keyword evidence="3" id="KW-1185">Reference proteome</keyword>
<sequence length="136" mass="14991">MTATQMRRINTPGQKSRPGVGGAKKPAFAPLFNAWVRAGRSLASKSINTGLHFYKKDSLCGEIRCTACQKRRTACTAVKNSLHAKLERRRPTLQREDRCSASVLTGNSTHGRLDRCTAEPEGCSLTPKEKSTQLKF</sequence>
<accession>A0AAV7LIB0</accession>
<evidence type="ECO:0000256" key="1">
    <source>
        <dbReference type="SAM" id="MobiDB-lite"/>
    </source>
</evidence>
<proteinExistence type="predicted"/>
<reference evidence="2" key="1">
    <citation type="journal article" date="2022" name="bioRxiv">
        <title>Sequencing and chromosome-scale assembly of the giantPleurodeles waltlgenome.</title>
        <authorList>
            <person name="Brown T."/>
            <person name="Elewa A."/>
            <person name="Iarovenko S."/>
            <person name="Subramanian E."/>
            <person name="Araus A.J."/>
            <person name="Petzold A."/>
            <person name="Susuki M."/>
            <person name="Suzuki K.-i.T."/>
            <person name="Hayashi T."/>
            <person name="Toyoda A."/>
            <person name="Oliveira C."/>
            <person name="Osipova E."/>
            <person name="Leigh N.D."/>
            <person name="Simon A."/>
            <person name="Yun M.H."/>
        </authorList>
    </citation>
    <scope>NUCLEOTIDE SEQUENCE</scope>
    <source>
        <strain evidence="2">20211129_DDA</strain>
        <tissue evidence="2">Liver</tissue>
    </source>
</reference>
<dbReference type="EMBL" id="JANPWB010000015">
    <property type="protein sequence ID" value="KAJ1091396.1"/>
    <property type="molecule type" value="Genomic_DNA"/>
</dbReference>
<evidence type="ECO:0000313" key="2">
    <source>
        <dbReference type="EMBL" id="KAJ1091396.1"/>
    </source>
</evidence>
<protein>
    <submittedName>
        <fullName evidence="2">Uncharacterized protein</fullName>
    </submittedName>
</protein>
<organism evidence="2 3">
    <name type="scientific">Pleurodeles waltl</name>
    <name type="common">Iberian ribbed newt</name>
    <dbReference type="NCBI Taxonomy" id="8319"/>
    <lineage>
        <taxon>Eukaryota</taxon>
        <taxon>Metazoa</taxon>
        <taxon>Chordata</taxon>
        <taxon>Craniata</taxon>
        <taxon>Vertebrata</taxon>
        <taxon>Euteleostomi</taxon>
        <taxon>Amphibia</taxon>
        <taxon>Batrachia</taxon>
        <taxon>Caudata</taxon>
        <taxon>Salamandroidea</taxon>
        <taxon>Salamandridae</taxon>
        <taxon>Pleurodelinae</taxon>
        <taxon>Pleurodeles</taxon>
    </lineage>
</organism>
<feature type="region of interest" description="Disordered" evidence="1">
    <location>
        <begin position="1"/>
        <end position="23"/>
    </location>
</feature>
<feature type="compositionally biased region" description="Polar residues" evidence="1">
    <location>
        <begin position="1"/>
        <end position="14"/>
    </location>
</feature>
<gene>
    <name evidence="2" type="ORF">NDU88_004522</name>
</gene>
<comment type="caution">
    <text evidence="2">The sequence shown here is derived from an EMBL/GenBank/DDBJ whole genome shotgun (WGS) entry which is preliminary data.</text>
</comment>
<dbReference type="AlphaFoldDB" id="A0AAV7LIB0"/>
<evidence type="ECO:0000313" key="3">
    <source>
        <dbReference type="Proteomes" id="UP001066276"/>
    </source>
</evidence>
<name>A0AAV7LIB0_PLEWA</name>